<dbReference type="InterPro" id="IPR000436">
    <property type="entry name" value="Sushi_SCR_CCP_dom"/>
</dbReference>
<feature type="domain" description="Sushi" evidence="14">
    <location>
        <begin position="159"/>
        <end position="217"/>
    </location>
</feature>
<dbReference type="GO" id="GO:0006956">
    <property type="term" value="P:complement activation"/>
    <property type="evidence" value="ECO:0007669"/>
    <property type="project" value="TreeGrafter"/>
</dbReference>
<dbReference type="PROSITE" id="PS50240">
    <property type="entry name" value="TRYPSIN_DOM"/>
    <property type="match status" value="1"/>
</dbReference>
<dbReference type="InterPro" id="IPR035976">
    <property type="entry name" value="Sushi/SCR/CCP_sf"/>
</dbReference>
<feature type="domain" description="Sushi" evidence="14">
    <location>
        <begin position="96"/>
        <end position="155"/>
    </location>
</feature>
<proteinExistence type="predicted"/>
<feature type="domain" description="Peptidase S1" evidence="13">
    <location>
        <begin position="461"/>
        <end position="718"/>
    </location>
</feature>
<gene>
    <name evidence="15" type="ORF">WMY93_008444</name>
</gene>
<sequence>MVSTVKIQNADGVFISLELVCISLSLQPRQSSLVSLQRSKYTIEGGTFSLTNELLEGSLLRFECEEGFYPYPHLVLVCNYNDQWEPAHRRSKCRPVECPDPTVLENGNVWPSEPRYFYQNEIRYECYSGYKLYGPMRRTCLASGKWSGSHPVCRRDSGDHCPDPGVPPGGSKTGTLFDIGEKVTYACNDNNMILIGSEERVCKEDGLWSGSEPTCYYPHTYDTPIEVSHAFGRGIKNTFSTLEKELNVTQEGRKIKLSKEGILNMYIALDISSSISQEHISNSKRAVLTLIDKIASFSVTPNYDIVFFSSKLIEIVNILSFYGENKKSLADSVEVLRTYKVLRSNQHGTNLNAVFEKILEKMAAIKTRQPNFKDHQHVIIVFTDGGYNMGGKPTQTVEKIKSMVLMDQPKQREEHLDIYIFGVGAQIYDSNLKSLTVGPEEQPHYFRLQDLEQLHETFDDIINEDEIKGLCGLYRDYGDMTNRDERRKKYPWAMSISVMTPEKTSYCLGSLVTPRFVLTAAHCFTVDDLIDETKVEIAGGKQLDVVNITMHPKYNISSKEKQGINEFYDYDVALIELKKDVDISVSLRPICLPCTEETNGALRQTLTCKQQEQLLIQNNERIGFLTKKDLAEKNALVKLGENRPNCIIKALSAPGISTKNVSEVVTENFLCTGGEYPEVDKIACKGDSGGAVFKNHLNRTIQIALVSWGNKVMEKCSQVSCVLLKGVWCDCSLKGMIIANVTSLTNGTSVGSIIRYKCPRGYYAHPEPAYRCQLNHRWTPRPRSRPTCEMVECPDPNVLQNGYITPVSINRKYYHQSKITYHCNSGYTLRGPLLRTCLENGKWSGANPVCEQQYGDCPDPGVPPGGMRFGNRFEIGDKVVFTCKNNMILMGSEERECELNGQWSGTETSCYYKYTYDTPWEVSGMFGGEIKHTLTSKLVNKTQEGRIISLNRKGTLNILLPWTSLKVSMILMWIVPKKQL</sequence>
<protein>
    <recommendedName>
        <fullName evidence="10">C3/C5 convertase</fullName>
    </recommendedName>
</protein>
<feature type="domain" description="Sushi" evidence="14">
    <location>
        <begin position="855"/>
        <end position="912"/>
    </location>
</feature>
<evidence type="ECO:0000256" key="6">
    <source>
        <dbReference type="ARBA" id="ARBA00022737"/>
    </source>
</evidence>
<keyword evidence="7" id="KW-0391">Immunity</keyword>
<dbReference type="InterPro" id="IPR009003">
    <property type="entry name" value="Peptidase_S1_PA"/>
</dbReference>
<feature type="domain" description="Sushi" evidence="14">
    <location>
        <begin position="791"/>
        <end position="852"/>
    </location>
</feature>
<dbReference type="GO" id="GO:0070062">
    <property type="term" value="C:extracellular exosome"/>
    <property type="evidence" value="ECO:0007669"/>
    <property type="project" value="TreeGrafter"/>
</dbReference>
<evidence type="ECO:0000259" key="13">
    <source>
        <dbReference type="PROSITE" id="PS50240"/>
    </source>
</evidence>
<evidence type="ECO:0000313" key="15">
    <source>
        <dbReference type="EMBL" id="KAK7926134.1"/>
    </source>
</evidence>
<evidence type="ECO:0000313" key="16">
    <source>
        <dbReference type="Proteomes" id="UP001460270"/>
    </source>
</evidence>
<keyword evidence="4" id="KW-0399">Innate immunity</keyword>
<comment type="cofactor">
    <cofactor evidence="1">
        <name>Mn(2+)</name>
        <dbReference type="ChEBI" id="CHEBI:29035"/>
    </cofactor>
</comment>
<comment type="caution">
    <text evidence="15">The sequence shown here is derived from an EMBL/GenBank/DDBJ whole genome shotgun (WGS) entry which is preliminary data.</text>
</comment>
<dbReference type="PANTHER" id="PTHR46393:SF6">
    <property type="entry name" value="COMPLEMENT C2-RELATED"/>
    <property type="match status" value="1"/>
</dbReference>
<dbReference type="PROSITE" id="PS50234">
    <property type="entry name" value="VWFA"/>
    <property type="match status" value="1"/>
</dbReference>
<dbReference type="AlphaFoldDB" id="A0AAW0PFY8"/>
<dbReference type="GO" id="GO:0006508">
    <property type="term" value="P:proteolysis"/>
    <property type="evidence" value="ECO:0007669"/>
    <property type="project" value="InterPro"/>
</dbReference>
<organism evidence="15 16">
    <name type="scientific">Mugilogobius chulae</name>
    <name type="common">yellowstripe goby</name>
    <dbReference type="NCBI Taxonomy" id="88201"/>
    <lineage>
        <taxon>Eukaryota</taxon>
        <taxon>Metazoa</taxon>
        <taxon>Chordata</taxon>
        <taxon>Craniata</taxon>
        <taxon>Vertebrata</taxon>
        <taxon>Euteleostomi</taxon>
        <taxon>Actinopterygii</taxon>
        <taxon>Neopterygii</taxon>
        <taxon>Teleostei</taxon>
        <taxon>Neoteleostei</taxon>
        <taxon>Acanthomorphata</taxon>
        <taxon>Gobiaria</taxon>
        <taxon>Gobiiformes</taxon>
        <taxon>Gobioidei</taxon>
        <taxon>Gobiidae</taxon>
        <taxon>Gobionellinae</taxon>
        <taxon>Mugilogobius</taxon>
    </lineage>
</organism>
<evidence type="ECO:0000259" key="12">
    <source>
        <dbReference type="PROSITE" id="PS50234"/>
    </source>
</evidence>
<dbReference type="CDD" id="cd00190">
    <property type="entry name" value="Tryp_SPc"/>
    <property type="match status" value="1"/>
</dbReference>
<dbReference type="Gene3D" id="3.40.50.410">
    <property type="entry name" value="von Willebrand factor, type A domain"/>
    <property type="match status" value="1"/>
</dbReference>
<keyword evidence="16" id="KW-1185">Reference proteome</keyword>
<comment type="cofactor">
    <cofactor evidence="2">
        <name>Mg(2+)</name>
        <dbReference type="ChEBI" id="CHEBI:18420"/>
    </cofactor>
</comment>
<dbReference type="InterPro" id="IPR002035">
    <property type="entry name" value="VWF_A"/>
</dbReference>
<dbReference type="PRINTS" id="PR00722">
    <property type="entry name" value="CHYMOTRYPSIN"/>
</dbReference>
<feature type="disulfide bond" evidence="11">
    <location>
        <begin position="126"/>
        <end position="153"/>
    </location>
</feature>
<dbReference type="Gene3D" id="2.40.10.120">
    <property type="match status" value="1"/>
</dbReference>
<keyword evidence="8 11" id="KW-1015">Disulfide bond</keyword>
<feature type="disulfide bond" evidence="11">
    <location>
        <begin position="883"/>
        <end position="910"/>
    </location>
</feature>
<dbReference type="CDD" id="cd00033">
    <property type="entry name" value="CCP"/>
    <property type="match status" value="5"/>
</dbReference>
<dbReference type="InterPro" id="IPR001254">
    <property type="entry name" value="Trypsin_dom"/>
</dbReference>
<keyword evidence="5 11" id="KW-0768">Sushi</keyword>
<dbReference type="SUPFAM" id="SSF57535">
    <property type="entry name" value="Complement control module/SCR domain"/>
    <property type="match status" value="6"/>
</dbReference>
<keyword evidence="6" id="KW-0677">Repeat</keyword>
<evidence type="ECO:0000256" key="8">
    <source>
        <dbReference type="ARBA" id="ARBA00023157"/>
    </source>
</evidence>
<evidence type="ECO:0000256" key="9">
    <source>
        <dbReference type="ARBA" id="ARBA00023180"/>
    </source>
</evidence>
<evidence type="ECO:0000256" key="11">
    <source>
        <dbReference type="PROSITE-ProRule" id="PRU00302"/>
    </source>
</evidence>
<dbReference type="SMART" id="SM00327">
    <property type="entry name" value="VWA"/>
    <property type="match status" value="1"/>
</dbReference>
<dbReference type="GO" id="GO:0004252">
    <property type="term" value="F:serine-type endopeptidase activity"/>
    <property type="evidence" value="ECO:0007669"/>
    <property type="project" value="InterPro"/>
</dbReference>
<name>A0AAW0PFY8_9GOBI</name>
<dbReference type="SMART" id="SM00020">
    <property type="entry name" value="Tryp_SPc"/>
    <property type="match status" value="1"/>
</dbReference>
<dbReference type="GO" id="GO:0009986">
    <property type="term" value="C:cell surface"/>
    <property type="evidence" value="ECO:0007669"/>
    <property type="project" value="UniProtKB-SubCell"/>
</dbReference>
<evidence type="ECO:0000256" key="7">
    <source>
        <dbReference type="ARBA" id="ARBA00022859"/>
    </source>
</evidence>
<evidence type="ECO:0000256" key="3">
    <source>
        <dbReference type="ARBA" id="ARBA00004241"/>
    </source>
</evidence>
<dbReference type="SMART" id="SM00032">
    <property type="entry name" value="CCP"/>
    <property type="match status" value="6"/>
</dbReference>
<feature type="disulfide bond" evidence="11">
    <location>
        <begin position="823"/>
        <end position="850"/>
    </location>
</feature>
<dbReference type="SUPFAM" id="SSF50494">
    <property type="entry name" value="Trypsin-like serine proteases"/>
    <property type="match status" value="1"/>
</dbReference>
<keyword evidence="9" id="KW-0325">Glycoprotein</keyword>
<dbReference type="Pfam" id="PF00084">
    <property type="entry name" value="Sushi"/>
    <property type="match status" value="6"/>
</dbReference>
<feature type="domain" description="VWFA" evidence="12">
    <location>
        <begin position="264"/>
        <end position="461"/>
    </location>
</feature>
<dbReference type="GO" id="GO:0009617">
    <property type="term" value="P:response to bacterium"/>
    <property type="evidence" value="ECO:0007669"/>
    <property type="project" value="TreeGrafter"/>
</dbReference>
<dbReference type="PROSITE" id="PS50923">
    <property type="entry name" value="SUSHI"/>
    <property type="match status" value="5"/>
</dbReference>
<evidence type="ECO:0000256" key="2">
    <source>
        <dbReference type="ARBA" id="ARBA00001946"/>
    </source>
</evidence>
<evidence type="ECO:0000256" key="4">
    <source>
        <dbReference type="ARBA" id="ARBA00022588"/>
    </source>
</evidence>
<dbReference type="Gene3D" id="2.10.70.10">
    <property type="entry name" value="Complement Module, domain 1"/>
    <property type="match status" value="6"/>
</dbReference>
<reference evidence="16" key="1">
    <citation type="submission" date="2024-04" db="EMBL/GenBank/DDBJ databases">
        <title>Salinicola lusitanus LLJ914,a marine bacterium isolated from the Okinawa Trough.</title>
        <authorList>
            <person name="Li J."/>
        </authorList>
    </citation>
    <scope>NUCLEOTIDE SEQUENCE [LARGE SCALE GENOMIC DNA]</scope>
</reference>
<comment type="caution">
    <text evidence="11">Lacks conserved residue(s) required for the propagation of feature annotation.</text>
</comment>
<dbReference type="Proteomes" id="UP001460270">
    <property type="component" value="Unassembled WGS sequence"/>
</dbReference>
<dbReference type="SUPFAM" id="SSF53300">
    <property type="entry name" value="vWA-like"/>
    <property type="match status" value="1"/>
</dbReference>
<dbReference type="InterPro" id="IPR036465">
    <property type="entry name" value="vWFA_dom_sf"/>
</dbReference>
<dbReference type="InterPro" id="IPR001314">
    <property type="entry name" value="Peptidase_S1A"/>
</dbReference>
<dbReference type="InterPro" id="IPR018114">
    <property type="entry name" value="TRYPSIN_HIS"/>
</dbReference>
<evidence type="ECO:0000256" key="10">
    <source>
        <dbReference type="ARBA" id="ARBA00029636"/>
    </source>
</evidence>
<comment type="subcellular location">
    <subcellularLocation>
        <location evidence="3">Cell surface</location>
    </subcellularLocation>
</comment>
<dbReference type="PANTHER" id="PTHR46393">
    <property type="entry name" value="SUSHI DOMAIN-CONTAINING PROTEIN"/>
    <property type="match status" value="1"/>
</dbReference>
<dbReference type="EMBL" id="JBBPFD010000005">
    <property type="protein sequence ID" value="KAK7926134.1"/>
    <property type="molecule type" value="Genomic_DNA"/>
</dbReference>
<dbReference type="PROSITE" id="PS00134">
    <property type="entry name" value="TRYPSIN_HIS"/>
    <property type="match status" value="1"/>
</dbReference>
<evidence type="ECO:0000256" key="5">
    <source>
        <dbReference type="ARBA" id="ARBA00022659"/>
    </source>
</evidence>
<dbReference type="Pfam" id="PF00089">
    <property type="entry name" value="Trypsin"/>
    <property type="match status" value="2"/>
</dbReference>
<evidence type="ECO:0000256" key="1">
    <source>
        <dbReference type="ARBA" id="ARBA00001936"/>
    </source>
</evidence>
<feature type="domain" description="Sushi" evidence="14">
    <location>
        <begin position="729"/>
        <end position="790"/>
    </location>
</feature>
<dbReference type="GO" id="GO:0045087">
    <property type="term" value="P:innate immune response"/>
    <property type="evidence" value="ECO:0007669"/>
    <property type="project" value="UniProtKB-KW"/>
</dbReference>
<accession>A0AAW0PFY8</accession>
<evidence type="ECO:0000259" key="14">
    <source>
        <dbReference type="PROSITE" id="PS50923"/>
    </source>
</evidence>
<dbReference type="Pfam" id="PF00092">
    <property type="entry name" value="VWA"/>
    <property type="match status" value="1"/>
</dbReference>